<evidence type="ECO:0000313" key="1">
    <source>
        <dbReference type="EMBL" id="KAI8427076.1"/>
    </source>
</evidence>
<dbReference type="EMBL" id="CM046126">
    <property type="protein sequence ID" value="KAI8427076.1"/>
    <property type="molecule type" value="Genomic_DNA"/>
</dbReference>
<evidence type="ECO:0000313" key="2">
    <source>
        <dbReference type="Proteomes" id="UP001064048"/>
    </source>
</evidence>
<sequence>MVACEVPISTGPRGNYGPCPLATTDASRARRLRLRRTLHRRDASQRLIDVLGKPADGLEPVRANETQTRNGTGCICVPLYRCIVTNDSLLGADDKTAHARTCSTCAARWDSFARSGDAARRLRLGRRARGAPGEAGFGEFPWIVAILHKTAGKKWSPREYIGGGSIIHQSVVLTAAHKVAGQNLTKLKCRAGEWDAGSESEELPHQDRDIAEIVKHEGYSRRLVTNSIALIFLKTPFDLSHYWHVGGACVGRQLPPPGTHCLATGWGKRAHGPKGQYARVLKKVSVPIVSSAECEFQLRGTKLGAQFALHPSLTCAGGAGADACTGDGGAPLVCRLPDTGHRYSVVGMAAWGVGCGALPGVYVSVPPFRAWLADVMAAHGYGDRSYQHE</sequence>
<reference evidence="1 2" key="1">
    <citation type="journal article" date="2022" name="Genome Biol. Evol.">
        <title>The Spruce Budworm Genome: Reconstructing the Evolutionary History of Antifreeze Proteins.</title>
        <authorList>
            <person name="Beliveau C."/>
            <person name="Gagne P."/>
            <person name="Picq S."/>
            <person name="Vernygora O."/>
            <person name="Keeling C.I."/>
            <person name="Pinkney K."/>
            <person name="Doucet D."/>
            <person name="Wen F."/>
            <person name="Johnston J.S."/>
            <person name="Maaroufi H."/>
            <person name="Boyle B."/>
            <person name="Laroche J."/>
            <person name="Dewar K."/>
            <person name="Juretic N."/>
            <person name="Blackburn G."/>
            <person name="Nisole A."/>
            <person name="Brunet B."/>
            <person name="Brandao M."/>
            <person name="Lumley L."/>
            <person name="Duan J."/>
            <person name="Quan G."/>
            <person name="Lucarotti C.J."/>
            <person name="Roe A.D."/>
            <person name="Sperling F.A.H."/>
            <person name="Levesque R.C."/>
            <person name="Cusson M."/>
        </authorList>
    </citation>
    <scope>NUCLEOTIDE SEQUENCE [LARGE SCALE GENOMIC DNA]</scope>
    <source>
        <strain evidence="1">Glfc:IPQL:Cfum</strain>
    </source>
</reference>
<accession>A0ACC0JSC4</accession>
<gene>
    <name evidence="1" type="ORF">MSG28_014715</name>
</gene>
<keyword evidence="2" id="KW-1185">Reference proteome</keyword>
<dbReference type="Proteomes" id="UP001064048">
    <property type="component" value="Chromosome 26"/>
</dbReference>
<name>A0ACC0JSC4_CHOFU</name>
<protein>
    <submittedName>
        <fullName evidence="1">Uncharacterized protein</fullName>
    </submittedName>
</protein>
<comment type="caution">
    <text evidence="1">The sequence shown here is derived from an EMBL/GenBank/DDBJ whole genome shotgun (WGS) entry which is preliminary data.</text>
</comment>
<organism evidence="1 2">
    <name type="scientific">Choristoneura fumiferana</name>
    <name type="common">Spruce budworm moth</name>
    <name type="synonym">Archips fumiferana</name>
    <dbReference type="NCBI Taxonomy" id="7141"/>
    <lineage>
        <taxon>Eukaryota</taxon>
        <taxon>Metazoa</taxon>
        <taxon>Ecdysozoa</taxon>
        <taxon>Arthropoda</taxon>
        <taxon>Hexapoda</taxon>
        <taxon>Insecta</taxon>
        <taxon>Pterygota</taxon>
        <taxon>Neoptera</taxon>
        <taxon>Endopterygota</taxon>
        <taxon>Lepidoptera</taxon>
        <taxon>Glossata</taxon>
        <taxon>Ditrysia</taxon>
        <taxon>Tortricoidea</taxon>
        <taxon>Tortricidae</taxon>
        <taxon>Tortricinae</taxon>
        <taxon>Choristoneura</taxon>
    </lineage>
</organism>
<proteinExistence type="predicted"/>